<gene>
    <name evidence="2" type="ORF">E2C01_034275</name>
</gene>
<organism evidence="2 3">
    <name type="scientific">Portunus trituberculatus</name>
    <name type="common">Swimming crab</name>
    <name type="synonym">Neptunus trituberculatus</name>
    <dbReference type="NCBI Taxonomy" id="210409"/>
    <lineage>
        <taxon>Eukaryota</taxon>
        <taxon>Metazoa</taxon>
        <taxon>Ecdysozoa</taxon>
        <taxon>Arthropoda</taxon>
        <taxon>Crustacea</taxon>
        <taxon>Multicrustacea</taxon>
        <taxon>Malacostraca</taxon>
        <taxon>Eumalacostraca</taxon>
        <taxon>Eucarida</taxon>
        <taxon>Decapoda</taxon>
        <taxon>Pleocyemata</taxon>
        <taxon>Brachyura</taxon>
        <taxon>Eubrachyura</taxon>
        <taxon>Portunoidea</taxon>
        <taxon>Portunidae</taxon>
        <taxon>Portuninae</taxon>
        <taxon>Portunus</taxon>
    </lineage>
</organism>
<protein>
    <submittedName>
        <fullName evidence="2">Uncharacterized protein</fullName>
    </submittedName>
</protein>
<evidence type="ECO:0000313" key="3">
    <source>
        <dbReference type="Proteomes" id="UP000324222"/>
    </source>
</evidence>
<proteinExistence type="predicted"/>
<reference evidence="2 3" key="1">
    <citation type="submission" date="2019-05" db="EMBL/GenBank/DDBJ databases">
        <title>Another draft genome of Portunus trituberculatus and its Hox gene families provides insights of decapod evolution.</title>
        <authorList>
            <person name="Jeong J.-H."/>
            <person name="Song I."/>
            <person name="Kim S."/>
            <person name="Choi T."/>
            <person name="Kim D."/>
            <person name="Ryu S."/>
            <person name="Kim W."/>
        </authorList>
    </citation>
    <scope>NUCLEOTIDE SEQUENCE [LARGE SCALE GENOMIC DNA]</scope>
    <source>
        <tissue evidence="2">Muscle</tissue>
    </source>
</reference>
<feature type="region of interest" description="Disordered" evidence="1">
    <location>
        <begin position="68"/>
        <end position="90"/>
    </location>
</feature>
<dbReference type="AlphaFoldDB" id="A0A5B7F042"/>
<dbReference type="EMBL" id="VSRR010004787">
    <property type="protein sequence ID" value="MPC40710.1"/>
    <property type="molecule type" value="Genomic_DNA"/>
</dbReference>
<evidence type="ECO:0000313" key="2">
    <source>
        <dbReference type="EMBL" id="MPC40710.1"/>
    </source>
</evidence>
<sequence>MYATSQVYIAHIHSDGRVNVDSDTERVHLFSEVWWGPGKGGWDVISDQSEEPPTATLLSLVVGRGGQAAQRAQGSADKDGWGKTAGPGESPRLFADLSGGCGCPSPPLPAVSSVAESPRAVSVSLW</sequence>
<evidence type="ECO:0000256" key="1">
    <source>
        <dbReference type="SAM" id="MobiDB-lite"/>
    </source>
</evidence>
<dbReference type="Proteomes" id="UP000324222">
    <property type="component" value="Unassembled WGS sequence"/>
</dbReference>
<name>A0A5B7F042_PORTR</name>
<keyword evidence="3" id="KW-1185">Reference proteome</keyword>
<comment type="caution">
    <text evidence="2">The sequence shown here is derived from an EMBL/GenBank/DDBJ whole genome shotgun (WGS) entry which is preliminary data.</text>
</comment>
<accession>A0A5B7F042</accession>